<name>A0AAJ7S460_9HYME</name>
<dbReference type="GO" id="GO:0005549">
    <property type="term" value="F:odorant binding"/>
    <property type="evidence" value="ECO:0007669"/>
    <property type="project" value="InterPro"/>
</dbReference>
<gene>
    <name evidence="12" type="primary">LOC113464610</name>
</gene>
<dbReference type="PANTHER" id="PTHR21137:SF35">
    <property type="entry name" value="ODORANT RECEPTOR 19A-RELATED"/>
    <property type="match status" value="1"/>
</dbReference>
<keyword evidence="5 10" id="KW-0552">Olfaction</keyword>
<dbReference type="Pfam" id="PF02949">
    <property type="entry name" value="7tm_6"/>
    <property type="match status" value="1"/>
</dbReference>
<keyword evidence="7 10" id="KW-0472">Membrane</keyword>
<feature type="transmembrane region" description="Helical" evidence="10">
    <location>
        <begin position="122"/>
        <end position="148"/>
    </location>
</feature>
<comment type="subcellular location">
    <subcellularLocation>
        <location evidence="1 10">Cell membrane</location>
        <topology evidence="1 10">Multi-pass membrane protein</topology>
    </subcellularLocation>
</comment>
<keyword evidence="3 10" id="KW-0716">Sensory transduction</keyword>
<organism evidence="11 12">
    <name type="scientific">Ceratina calcarata</name>
    <dbReference type="NCBI Taxonomy" id="156304"/>
    <lineage>
        <taxon>Eukaryota</taxon>
        <taxon>Metazoa</taxon>
        <taxon>Ecdysozoa</taxon>
        <taxon>Arthropoda</taxon>
        <taxon>Hexapoda</taxon>
        <taxon>Insecta</taxon>
        <taxon>Pterygota</taxon>
        <taxon>Neoptera</taxon>
        <taxon>Endopterygota</taxon>
        <taxon>Hymenoptera</taxon>
        <taxon>Apocrita</taxon>
        <taxon>Aculeata</taxon>
        <taxon>Apoidea</taxon>
        <taxon>Anthophila</taxon>
        <taxon>Apidae</taxon>
        <taxon>Ceratina</taxon>
        <taxon>Zadontomerus</taxon>
    </lineage>
</organism>
<dbReference type="RefSeq" id="XP_026671130.1">
    <property type="nucleotide sequence ID" value="XM_026815329.1"/>
</dbReference>
<feature type="transmembrane region" description="Helical" evidence="10">
    <location>
        <begin position="175"/>
        <end position="197"/>
    </location>
</feature>
<dbReference type="KEGG" id="ccal:113464610"/>
<comment type="caution">
    <text evidence="10">Lacks conserved residue(s) required for the propagation of feature annotation.</text>
</comment>
<dbReference type="GO" id="GO:0005886">
    <property type="term" value="C:plasma membrane"/>
    <property type="evidence" value="ECO:0007669"/>
    <property type="project" value="UniProtKB-SubCell"/>
</dbReference>
<dbReference type="Proteomes" id="UP000694925">
    <property type="component" value="Unplaced"/>
</dbReference>
<proteinExistence type="inferred from homology"/>
<dbReference type="PANTHER" id="PTHR21137">
    <property type="entry name" value="ODORANT RECEPTOR"/>
    <property type="match status" value="1"/>
</dbReference>
<dbReference type="GO" id="GO:0004984">
    <property type="term" value="F:olfactory receptor activity"/>
    <property type="evidence" value="ECO:0007669"/>
    <property type="project" value="InterPro"/>
</dbReference>
<comment type="similarity">
    <text evidence="10">Belongs to the insect chemoreceptor superfamily. Heteromeric odorant receptor channel (TC 1.A.69) family.</text>
</comment>
<evidence type="ECO:0000256" key="5">
    <source>
        <dbReference type="ARBA" id="ARBA00022725"/>
    </source>
</evidence>
<evidence type="ECO:0000256" key="3">
    <source>
        <dbReference type="ARBA" id="ARBA00022606"/>
    </source>
</evidence>
<evidence type="ECO:0000256" key="7">
    <source>
        <dbReference type="ARBA" id="ARBA00023136"/>
    </source>
</evidence>
<reference evidence="12" key="1">
    <citation type="submission" date="2025-08" db="UniProtKB">
        <authorList>
            <consortium name="RefSeq"/>
        </authorList>
    </citation>
    <scope>IDENTIFICATION</scope>
    <source>
        <tissue evidence="12">Whole body</tissue>
    </source>
</reference>
<evidence type="ECO:0000256" key="6">
    <source>
        <dbReference type="ARBA" id="ARBA00022989"/>
    </source>
</evidence>
<dbReference type="GO" id="GO:0007165">
    <property type="term" value="P:signal transduction"/>
    <property type="evidence" value="ECO:0007669"/>
    <property type="project" value="UniProtKB-KW"/>
</dbReference>
<evidence type="ECO:0000256" key="10">
    <source>
        <dbReference type="RuleBase" id="RU351113"/>
    </source>
</evidence>
<evidence type="ECO:0000256" key="4">
    <source>
        <dbReference type="ARBA" id="ARBA00022692"/>
    </source>
</evidence>
<accession>A0AAJ7S460</accession>
<feature type="transmembrane region" description="Helical" evidence="10">
    <location>
        <begin position="268"/>
        <end position="286"/>
    </location>
</feature>
<keyword evidence="9 10" id="KW-0807">Transducer</keyword>
<evidence type="ECO:0000256" key="2">
    <source>
        <dbReference type="ARBA" id="ARBA00022475"/>
    </source>
</evidence>
<keyword evidence="8 10" id="KW-0675">Receptor</keyword>
<evidence type="ECO:0000313" key="11">
    <source>
        <dbReference type="Proteomes" id="UP000694925"/>
    </source>
</evidence>
<sequence length="354" mass="40456">MDVEHVEKRYLRINKTLGVITGVWPYQNSKMKIIMQTFTLGFMFTSVLTQTACYVLFPSVDTMVDGIAYYIAAIGTFVKVGNYVVNESKLKSMLNQIFDDWAAIDSKDEYDIMVAYSRRGALIALGYFLHLFCAATFFSCFCIMPSILDVVVPLNESRKRLFIYPAYYWVNSEEYYVLIIGHMIMISGLLVCIFCACDTNYVYAVQHACGLLAITRHRFRNVCKNLPSPDEGDDIEMSEEMQYKNVCHSIQAHQHAIKYLQIIENSHHTYLFISMGMLITAVSVSLLKVAENDHHSQWIMYCMFLLAQLFHVFVLTVQGHMIMISGLLVCIFCACDTNYVYAVQHACGLLAITR</sequence>
<keyword evidence="2" id="KW-1003">Cell membrane</keyword>
<feature type="transmembrane region" description="Helical" evidence="10">
    <location>
        <begin position="38"/>
        <end position="60"/>
    </location>
</feature>
<keyword evidence="6 10" id="KW-1133">Transmembrane helix</keyword>
<protein>
    <recommendedName>
        <fullName evidence="10">Odorant receptor</fullName>
    </recommendedName>
</protein>
<dbReference type="GeneID" id="113464610"/>
<keyword evidence="11" id="KW-1185">Reference proteome</keyword>
<feature type="transmembrane region" description="Helical" evidence="10">
    <location>
        <begin position="66"/>
        <end position="85"/>
    </location>
</feature>
<evidence type="ECO:0000256" key="1">
    <source>
        <dbReference type="ARBA" id="ARBA00004651"/>
    </source>
</evidence>
<keyword evidence="4 10" id="KW-0812">Transmembrane</keyword>
<evidence type="ECO:0000256" key="9">
    <source>
        <dbReference type="ARBA" id="ARBA00023224"/>
    </source>
</evidence>
<dbReference type="InterPro" id="IPR004117">
    <property type="entry name" value="7tm6_olfct_rcpt"/>
</dbReference>
<dbReference type="AlphaFoldDB" id="A0AAJ7S460"/>
<evidence type="ECO:0000313" key="12">
    <source>
        <dbReference type="RefSeq" id="XP_026671130.1"/>
    </source>
</evidence>
<evidence type="ECO:0000256" key="8">
    <source>
        <dbReference type="ARBA" id="ARBA00023170"/>
    </source>
</evidence>